<protein>
    <submittedName>
        <fullName evidence="3">Glycosyltransferase</fullName>
        <ecNumber evidence="3">2.4.-.-</ecNumber>
    </submittedName>
</protein>
<evidence type="ECO:0000313" key="4">
    <source>
        <dbReference type="Proteomes" id="UP000776651"/>
    </source>
</evidence>
<dbReference type="RefSeq" id="WP_221598140.1">
    <property type="nucleotide sequence ID" value="NZ_JAIGNQ010000003.1"/>
</dbReference>
<feature type="domain" description="Glycosyltransferase subfamily 4-like N-terminal" evidence="2">
    <location>
        <begin position="34"/>
        <end position="202"/>
    </location>
</feature>
<dbReference type="PANTHER" id="PTHR12526">
    <property type="entry name" value="GLYCOSYLTRANSFERASE"/>
    <property type="match status" value="1"/>
</dbReference>
<dbReference type="SUPFAM" id="SSF53756">
    <property type="entry name" value="UDP-Glycosyltransferase/glycogen phosphorylase"/>
    <property type="match status" value="1"/>
</dbReference>
<organism evidence="3 4">
    <name type="scientific">Qipengyuania pacifica</name>
    <dbReference type="NCBI Taxonomy" id="2860199"/>
    <lineage>
        <taxon>Bacteria</taxon>
        <taxon>Pseudomonadati</taxon>
        <taxon>Pseudomonadota</taxon>
        <taxon>Alphaproteobacteria</taxon>
        <taxon>Sphingomonadales</taxon>
        <taxon>Erythrobacteraceae</taxon>
        <taxon>Qipengyuania</taxon>
    </lineage>
</organism>
<evidence type="ECO:0000259" key="2">
    <source>
        <dbReference type="Pfam" id="PF13439"/>
    </source>
</evidence>
<dbReference type="Proteomes" id="UP000776651">
    <property type="component" value="Unassembled WGS sequence"/>
</dbReference>
<keyword evidence="4" id="KW-1185">Reference proteome</keyword>
<comment type="caution">
    <text evidence="3">The sequence shown here is derived from an EMBL/GenBank/DDBJ whole genome shotgun (WGS) entry which is preliminary data.</text>
</comment>
<reference evidence="3 4" key="1">
    <citation type="submission" date="2021-08" db="EMBL/GenBank/DDBJ databases">
        <title>Comparative Genomics Analysis of the Genus Qipengyuania Reveals Extensive Genetic Diversity and Metabolic Versatility, Including the Description of Fifteen Novel Species.</title>
        <authorList>
            <person name="Liu Y."/>
        </authorList>
    </citation>
    <scope>NUCLEOTIDE SEQUENCE [LARGE SCALE GENOMIC DNA]</scope>
    <source>
        <strain evidence="3 4">GH25</strain>
    </source>
</reference>
<sequence length="396" mass="42812">MNTPKTRRVLSLSTLFPNPAQPRFGIFVARSLEALQRDTQWDVTVINPIGLPPVALGRYRELAAAAQDSEDFGIRVHRPVFRLIPKIGGRLNPALIARAVLPLVRQLHAQNPFDLVDAQFFYPDGPAAMMIARDLGLPFTVKARGSDIHHWGARRYGRDALLQTARAASGVLAVCKALADDMAMLGMEREKIRVHYTGLDRDLFRPMDHVGLRARLAQTFDIPLTNDDLLLVTVGALIERKGQALVIKALAHLPKGRLLLIGKGEDRSSLLALARDVGVADRVHMLGSLDPAVLPPLLSAADAMVLPSASEGLANAWIEALACGTPIVITDAGGAREVVTTPDAGVIVARNCRAVREGIELVTARPRSPEKVAAAVDEFSWAANGRALAAYYDTLV</sequence>
<proteinExistence type="predicted"/>
<keyword evidence="3" id="KW-0328">Glycosyltransferase</keyword>
<dbReference type="Pfam" id="PF13439">
    <property type="entry name" value="Glyco_transf_4"/>
    <property type="match status" value="1"/>
</dbReference>
<keyword evidence="3" id="KW-0808">Transferase</keyword>
<dbReference type="Pfam" id="PF00534">
    <property type="entry name" value="Glycos_transf_1"/>
    <property type="match status" value="1"/>
</dbReference>
<dbReference type="EC" id="2.4.-.-" evidence="3"/>
<dbReference type="EMBL" id="JAIGNQ010000003">
    <property type="protein sequence ID" value="MBX7488816.1"/>
    <property type="molecule type" value="Genomic_DNA"/>
</dbReference>
<dbReference type="GO" id="GO:0016757">
    <property type="term" value="F:glycosyltransferase activity"/>
    <property type="evidence" value="ECO:0007669"/>
    <property type="project" value="UniProtKB-KW"/>
</dbReference>
<evidence type="ECO:0000259" key="1">
    <source>
        <dbReference type="Pfam" id="PF00534"/>
    </source>
</evidence>
<evidence type="ECO:0000313" key="3">
    <source>
        <dbReference type="EMBL" id="MBX7488816.1"/>
    </source>
</evidence>
<dbReference type="InterPro" id="IPR001296">
    <property type="entry name" value="Glyco_trans_1"/>
</dbReference>
<accession>A0ABS7JFW8</accession>
<dbReference type="InterPro" id="IPR028098">
    <property type="entry name" value="Glyco_trans_4-like_N"/>
</dbReference>
<dbReference type="Gene3D" id="3.40.50.2000">
    <property type="entry name" value="Glycogen Phosphorylase B"/>
    <property type="match status" value="2"/>
</dbReference>
<dbReference type="PANTHER" id="PTHR12526:SF635">
    <property type="entry name" value="GLYCOSYL TRANSFERASE GROUP 1"/>
    <property type="match status" value="1"/>
</dbReference>
<feature type="domain" description="Glycosyl transferase family 1" evidence="1">
    <location>
        <begin position="222"/>
        <end position="372"/>
    </location>
</feature>
<gene>
    <name evidence="3" type="ORF">K3177_09845</name>
</gene>
<name>A0ABS7JFW8_9SPHN</name>